<name>A0A7U4J9E9_9SPHN</name>
<reference evidence="1 2" key="2">
    <citation type="submission" date="2015-02" db="EMBL/GenBank/DDBJ databases">
        <title>The complete genome of Sphingomonas hengshuiensis sp. WHSC-8 isolated from soil of Hengshui Lake.</title>
        <authorList>
            <person name="Wei S."/>
            <person name="Guo J."/>
            <person name="Su C."/>
            <person name="Wu R."/>
            <person name="Zhang Z."/>
            <person name="Liang K."/>
            <person name="Li H."/>
            <person name="Wang T."/>
            <person name="Liu H."/>
            <person name="Zhang C."/>
            <person name="Li Z."/>
            <person name="Wang Q."/>
            <person name="Meng J."/>
        </authorList>
    </citation>
    <scope>NUCLEOTIDE SEQUENCE [LARGE SCALE GENOMIC DNA]</scope>
    <source>
        <strain evidence="1 2">WHSC-8</strain>
    </source>
</reference>
<organism evidence="1 2">
    <name type="scientific">Sphingomonas hengshuiensis</name>
    <dbReference type="NCBI Taxonomy" id="1609977"/>
    <lineage>
        <taxon>Bacteria</taxon>
        <taxon>Pseudomonadati</taxon>
        <taxon>Pseudomonadota</taxon>
        <taxon>Alphaproteobacteria</taxon>
        <taxon>Sphingomonadales</taxon>
        <taxon>Sphingomonadaceae</taxon>
        <taxon>Sphingomonas</taxon>
    </lineage>
</organism>
<dbReference type="EMBL" id="CP010836">
    <property type="protein sequence ID" value="AJP72607.1"/>
    <property type="molecule type" value="Genomic_DNA"/>
</dbReference>
<sequence>MSAVLYFFADTSRWFVDWKGTMYAHQKPADLNLFLRSMPLRVVDGSRWAGSTGAGGYVVAADAKDTGYRADFFRASGELHESETIAIDASVLVDAEWQFGAYPDGWIESEAALAIAGAETIQLGLYLPSVAGLGSKPMTLRIGGTPVYDIALPRGDGIVTPVFELDPLRRAELTLTTTAEPSNPADMRELGVLVFEVKANGALCRTSIARQ</sequence>
<protein>
    <submittedName>
        <fullName evidence="1">Uncharacterized protein</fullName>
    </submittedName>
</protein>
<dbReference type="KEGG" id="sphi:TS85_13750"/>
<dbReference type="Proteomes" id="UP000032300">
    <property type="component" value="Chromosome"/>
</dbReference>
<evidence type="ECO:0000313" key="1">
    <source>
        <dbReference type="EMBL" id="AJP72607.1"/>
    </source>
</evidence>
<proteinExistence type="predicted"/>
<evidence type="ECO:0000313" key="2">
    <source>
        <dbReference type="Proteomes" id="UP000032300"/>
    </source>
</evidence>
<dbReference type="AlphaFoldDB" id="A0A7U4J9E9"/>
<dbReference type="RefSeq" id="WP_044332880.1">
    <property type="nucleotide sequence ID" value="NZ_CP010836.1"/>
</dbReference>
<reference evidence="1 2" key="1">
    <citation type="journal article" date="2015" name="Int. J. Syst. Evol. Microbiol.">
        <title>Sphingomonas hengshuiensis sp. nov., isolated from lake wetland.</title>
        <authorList>
            <person name="Wei S."/>
            <person name="Wang T."/>
            <person name="Liu H."/>
            <person name="Zhang C."/>
            <person name="Guo J."/>
            <person name="Wang Q."/>
            <person name="Liang K."/>
            <person name="Zhang Z."/>
        </authorList>
    </citation>
    <scope>NUCLEOTIDE SEQUENCE [LARGE SCALE GENOMIC DNA]</scope>
    <source>
        <strain evidence="1 2">WHSC-8</strain>
    </source>
</reference>
<gene>
    <name evidence="1" type="ORF">TS85_13750</name>
</gene>
<accession>A0A7U4J9E9</accession>
<keyword evidence="2" id="KW-1185">Reference proteome</keyword>